<protein>
    <submittedName>
        <fullName evidence="2">Uncharacterized protein</fullName>
    </submittedName>
</protein>
<feature type="compositionally biased region" description="Acidic residues" evidence="1">
    <location>
        <begin position="167"/>
        <end position="177"/>
    </location>
</feature>
<sequence length="177" mass="18945">MAEKSRRKKSLGERTPGSISARVGDRAKKRKLTEEEDPLPAAIASFTELMEGKFARVMEILEEIRSQTAGMEARISSLERRVGNMNVDPRGTTVTAPPVATIGRGRGRGLTLVPPRQIGSTAAVGRGRGGRGQPIAGPSSFRPRSPETGSDDEEDGSAMDGQPSDDRYEDADLLGLL</sequence>
<feature type="region of interest" description="Disordered" evidence="1">
    <location>
        <begin position="1"/>
        <end position="39"/>
    </location>
</feature>
<organism evidence="2">
    <name type="scientific">Beihai rhabdo-like virus 6</name>
    <dbReference type="NCBI Taxonomy" id="1922656"/>
    <lineage>
        <taxon>Viruses</taxon>
        <taxon>Riboviria</taxon>
        <taxon>Orthornavirae</taxon>
        <taxon>Negarnaviricota</taxon>
        <taxon>Haploviricotina</taxon>
        <taxon>Monjiviricetes</taxon>
        <taxon>Mononegavirales</taxon>
        <taxon>Nyamiviridae</taxon>
        <taxon>Crustavirus</taxon>
        <taxon>Crustavirus beihaiense</taxon>
    </lineage>
</organism>
<name>A0A1L3KMJ9_9MONO</name>
<dbReference type="EMBL" id="KX884405">
    <property type="protein sequence ID" value="APG78640.1"/>
    <property type="molecule type" value="Genomic_RNA"/>
</dbReference>
<dbReference type="RefSeq" id="YP_009333411.1">
    <property type="nucleotide sequence ID" value="NC_032541.1"/>
</dbReference>
<accession>A0A1L3KMJ9</accession>
<proteinExistence type="predicted"/>
<keyword evidence="3" id="KW-1185">Reference proteome</keyword>
<dbReference type="Proteomes" id="UP000202122">
    <property type="component" value="Segment"/>
</dbReference>
<dbReference type="GeneID" id="30762946"/>
<reference evidence="2" key="1">
    <citation type="journal article" date="2016" name="Nature">
        <title>Redefining the invertebrate RNA virosphere.</title>
        <authorList>
            <person name="Shi M."/>
            <person name="Lin X.D."/>
            <person name="Tian J.H."/>
            <person name="Chen L.J."/>
            <person name="Chen X."/>
            <person name="Li C.X."/>
            <person name="Qin X.C."/>
            <person name="Li J."/>
            <person name="Cao J.P."/>
            <person name="Eden J.S."/>
            <person name="Buchmann J."/>
            <person name="Wang W."/>
            <person name="Xu J."/>
            <person name="Holmes E.C."/>
            <person name="Zhang Y.Z."/>
        </authorList>
    </citation>
    <scope>NUCLEOTIDE SEQUENCE [LARGE SCALE GENOMIC DNA]</scope>
    <source>
        <strain evidence="2">BHJJX49420</strain>
    </source>
</reference>
<dbReference type="KEGG" id="vg:30762946"/>
<evidence type="ECO:0000313" key="2">
    <source>
        <dbReference type="EMBL" id="APG78640.1"/>
    </source>
</evidence>
<feature type="region of interest" description="Disordered" evidence="1">
    <location>
        <begin position="84"/>
        <end position="177"/>
    </location>
</feature>
<evidence type="ECO:0000313" key="3">
    <source>
        <dbReference type="Proteomes" id="UP000202122"/>
    </source>
</evidence>
<evidence type="ECO:0000256" key="1">
    <source>
        <dbReference type="SAM" id="MobiDB-lite"/>
    </source>
</evidence>